<dbReference type="PANTHER" id="PTHR13395:SF6">
    <property type="entry name" value="SISTER CHROMATID COHESION PROTEIN DCC1"/>
    <property type="match status" value="1"/>
</dbReference>
<dbReference type="GO" id="GO:0000775">
    <property type="term" value="C:chromosome, centromeric region"/>
    <property type="evidence" value="ECO:0007669"/>
    <property type="project" value="TreeGrafter"/>
</dbReference>
<dbReference type="EMBL" id="KQ965778">
    <property type="protein sequence ID" value="KXS13395.1"/>
    <property type="molecule type" value="Genomic_DNA"/>
</dbReference>
<dbReference type="Pfam" id="PF09724">
    <property type="entry name" value="Dcc1"/>
    <property type="match status" value="1"/>
</dbReference>
<evidence type="ECO:0008006" key="5">
    <source>
        <dbReference type="Google" id="ProtNLM"/>
    </source>
</evidence>
<evidence type="ECO:0000313" key="3">
    <source>
        <dbReference type="EMBL" id="KXS13395.1"/>
    </source>
</evidence>
<evidence type="ECO:0000256" key="2">
    <source>
        <dbReference type="ARBA" id="ARBA00022705"/>
    </source>
</evidence>
<comment type="similarity">
    <text evidence="1">Belongs to the DCC1 family.</text>
</comment>
<name>A0A139AA65_GONPJ</name>
<dbReference type="GO" id="GO:0031390">
    <property type="term" value="C:Ctf18 RFC-like complex"/>
    <property type="evidence" value="ECO:0007669"/>
    <property type="project" value="InterPro"/>
</dbReference>
<gene>
    <name evidence="3" type="ORF">M427DRAFT_156679</name>
</gene>
<accession>A0A139AA65</accession>
<dbReference type="GO" id="GO:0006260">
    <property type="term" value="P:DNA replication"/>
    <property type="evidence" value="ECO:0007669"/>
    <property type="project" value="UniProtKB-KW"/>
</dbReference>
<reference evidence="3 4" key="1">
    <citation type="journal article" date="2015" name="Genome Biol. Evol.">
        <title>Phylogenomic analyses indicate that early fungi evolved digesting cell walls of algal ancestors of land plants.</title>
        <authorList>
            <person name="Chang Y."/>
            <person name="Wang S."/>
            <person name="Sekimoto S."/>
            <person name="Aerts A.L."/>
            <person name="Choi C."/>
            <person name="Clum A."/>
            <person name="LaButti K.M."/>
            <person name="Lindquist E.A."/>
            <person name="Yee Ngan C."/>
            <person name="Ohm R.A."/>
            <person name="Salamov A.A."/>
            <person name="Grigoriev I.V."/>
            <person name="Spatafora J.W."/>
            <person name="Berbee M.L."/>
        </authorList>
    </citation>
    <scope>NUCLEOTIDE SEQUENCE [LARGE SCALE GENOMIC DNA]</scope>
    <source>
        <strain evidence="3 4">JEL478</strain>
    </source>
</reference>
<dbReference type="PANTHER" id="PTHR13395">
    <property type="entry name" value="SISTER CHROMATID COHESION PROTEIN DCC1-RELATED"/>
    <property type="match status" value="1"/>
</dbReference>
<dbReference type="Proteomes" id="UP000070544">
    <property type="component" value="Unassembled WGS sequence"/>
</dbReference>
<evidence type="ECO:0000313" key="4">
    <source>
        <dbReference type="Proteomes" id="UP000070544"/>
    </source>
</evidence>
<dbReference type="InterPro" id="IPR019128">
    <property type="entry name" value="Dcc1"/>
</dbReference>
<sequence>MTQTEIVFGDTHSSDSYRLLELPSDLVPLFQDEDGSEDDGSGLIIRGLPNDNLVLVTGDATFNVRGLQTSNSMLILGSEREDGSRQIVAQTSTYLELTLATPKLERLKVLLMEHVFDPEEDQMEVSDVPALDTETLRSATQASDEELYKGLSELHAINIDGHWKILAPRYIKSLLLTIVYAAVAADQPLSRLDLDWCTSVLSDGERPPRGDVVEHVLHMFSEAEYPPIYSFSPPLISTFLGKYILKEHKSLPLDSFMLGWRKETPPDCEVDLKFLEGFYVTETAPGRSITHIHYISKDDLSLEPKDRFQELFARKQRWEEAELLPFIRDLAPDRKKLDVILLKFARVSRTGSTATYTTRF</sequence>
<keyword evidence="4" id="KW-1185">Reference proteome</keyword>
<dbReference type="STRING" id="1344416.A0A139AA65"/>
<dbReference type="OrthoDB" id="276989at2759"/>
<keyword evidence="2" id="KW-0235">DNA replication</keyword>
<dbReference type="OMA" id="DSESWPF"/>
<organism evidence="3 4">
    <name type="scientific">Gonapodya prolifera (strain JEL478)</name>
    <name type="common">Monoblepharis prolifera</name>
    <dbReference type="NCBI Taxonomy" id="1344416"/>
    <lineage>
        <taxon>Eukaryota</taxon>
        <taxon>Fungi</taxon>
        <taxon>Fungi incertae sedis</taxon>
        <taxon>Chytridiomycota</taxon>
        <taxon>Chytridiomycota incertae sedis</taxon>
        <taxon>Monoblepharidomycetes</taxon>
        <taxon>Monoblepharidales</taxon>
        <taxon>Gonapodyaceae</taxon>
        <taxon>Gonapodya</taxon>
    </lineage>
</organism>
<dbReference type="GO" id="GO:0034088">
    <property type="term" value="P:maintenance of mitotic sister chromatid cohesion"/>
    <property type="evidence" value="ECO:0007669"/>
    <property type="project" value="TreeGrafter"/>
</dbReference>
<proteinExistence type="inferred from homology"/>
<dbReference type="GO" id="GO:0000785">
    <property type="term" value="C:chromatin"/>
    <property type="evidence" value="ECO:0007669"/>
    <property type="project" value="TreeGrafter"/>
</dbReference>
<dbReference type="AlphaFoldDB" id="A0A139AA65"/>
<protein>
    <recommendedName>
        <fullName evidence="5">Sister chromatid cohesion protein DCC1</fullName>
    </recommendedName>
</protein>
<evidence type="ECO:0000256" key="1">
    <source>
        <dbReference type="ARBA" id="ARBA00007017"/>
    </source>
</evidence>